<dbReference type="Proteomes" id="UP000324897">
    <property type="component" value="Chromosome 7"/>
</dbReference>
<sequence>MSCRESRRRSQNKNAIHIWAGGAPPRRRRRSTLRRRRLRFTTQSSSSPGRHPQPGRFSLHNDTVCLPVMGDNGWRFLLATDDDGGCSPPPTCRKCSSLQWDFPHFPSFTLSPLCLMDFHVDSKGDKMRSQNIEVLCHMKAGRHQGNQLIVVLMECNAVNLQAKWSHPITSNYCRSDLTTSTMS</sequence>
<feature type="non-terminal residue" evidence="2">
    <location>
        <position position="1"/>
    </location>
</feature>
<keyword evidence="3" id="KW-1185">Reference proteome</keyword>
<evidence type="ECO:0000313" key="2">
    <source>
        <dbReference type="EMBL" id="TVU19102.1"/>
    </source>
</evidence>
<gene>
    <name evidence="2" type="ORF">EJB05_35235</name>
</gene>
<organism evidence="2 3">
    <name type="scientific">Eragrostis curvula</name>
    <name type="common">weeping love grass</name>
    <dbReference type="NCBI Taxonomy" id="38414"/>
    <lineage>
        <taxon>Eukaryota</taxon>
        <taxon>Viridiplantae</taxon>
        <taxon>Streptophyta</taxon>
        <taxon>Embryophyta</taxon>
        <taxon>Tracheophyta</taxon>
        <taxon>Spermatophyta</taxon>
        <taxon>Magnoliopsida</taxon>
        <taxon>Liliopsida</taxon>
        <taxon>Poales</taxon>
        <taxon>Poaceae</taxon>
        <taxon>PACMAD clade</taxon>
        <taxon>Chloridoideae</taxon>
        <taxon>Eragrostideae</taxon>
        <taxon>Eragrostidinae</taxon>
        <taxon>Eragrostis</taxon>
    </lineage>
</organism>
<name>A0A5J9U5U6_9POAL</name>
<comment type="caution">
    <text evidence="2">The sequence shown here is derived from an EMBL/GenBank/DDBJ whole genome shotgun (WGS) entry which is preliminary data.</text>
</comment>
<protein>
    <submittedName>
        <fullName evidence="2">Uncharacterized protein</fullName>
    </submittedName>
</protein>
<proteinExistence type="predicted"/>
<dbReference type="AlphaFoldDB" id="A0A5J9U5U6"/>
<dbReference type="Gramene" id="TVU19102">
    <property type="protein sequence ID" value="TVU19102"/>
    <property type="gene ID" value="EJB05_35235"/>
</dbReference>
<accession>A0A5J9U5U6</accession>
<feature type="compositionally biased region" description="Basic residues" evidence="1">
    <location>
        <begin position="25"/>
        <end position="39"/>
    </location>
</feature>
<dbReference type="EMBL" id="RWGY01000029">
    <property type="protein sequence ID" value="TVU19102.1"/>
    <property type="molecule type" value="Genomic_DNA"/>
</dbReference>
<reference evidence="2 3" key="1">
    <citation type="journal article" date="2019" name="Sci. Rep.">
        <title>A high-quality genome of Eragrostis curvula grass provides insights into Poaceae evolution and supports new strategies to enhance forage quality.</title>
        <authorList>
            <person name="Carballo J."/>
            <person name="Santos B.A.C.M."/>
            <person name="Zappacosta D."/>
            <person name="Garbus I."/>
            <person name="Selva J.P."/>
            <person name="Gallo C.A."/>
            <person name="Diaz A."/>
            <person name="Albertini E."/>
            <person name="Caccamo M."/>
            <person name="Echenique V."/>
        </authorList>
    </citation>
    <scope>NUCLEOTIDE SEQUENCE [LARGE SCALE GENOMIC DNA]</scope>
    <source>
        <strain evidence="3">cv. Victoria</strain>
        <tissue evidence="2">Leaf</tissue>
    </source>
</reference>
<evidence type="ECO:0000313" key="3">
    <source>
        <dbReference type="Proteomes" id="UP000324897"/>
    </source>
</evidence>
<feature type="compositionally biased region" description="Basic residues" evidence="1">
    <location>
        <begin position="1"/>
        <end position="11"/>
    </location>
</feature>
<evidence type="ECO:0000256" key="1">
    <source>
        <dbReference type="SAM" id="MobiDB-lite"/>
    </source>
</evidence>
<feature type="region of interest" description="Disordered" evidence="1">
    <location>
        <begin position="1"/>
        <end position="57"/>
    </location>
</feature>